<dbReference type="PANTHER" id="PTHR47934:SF6">
    <property type="entry name" value="MITOCHONDRIAL GROUP I INTRON SPLICING FACTOR CCM1-RELATED"/>
    <property type="match status" value="1"/>
</dbReference>
<feature type="repeat" description="PPR" evidence="1">
    <location>
        <begin position="743"/>
        <end position="777"/>
    </location>
</feature>
<sequence>MYTCPNSVIRCRLTAGLSSCVPRSRNGLGQWRRYAAAQTARGGENSTSSSSARPSGDLGYKEGDLQKSTFVPGDLFKDSRPRGTPITWHSLSKETSKLETTDLQVDSLQDEVAGLGIDNADSSTGSALDEETLNWYDDTVSLPADHVTKGTYTKQEDKVTKKYPVYSDTEVRQHIERRLRRRVIAAVDRAEKQLKHQKRVIDQKWFRHDVAVRVASFYPFDSVHRFWPEAYTRLYKAKFYKSSWQQPSVYEFDDRGKALLQELETKDEKLFEASWQQLARAVKAFQWPRLTLYLLWNDPKLAMKFLLATANEDVRPPFCMVADSLLYLDEFHADELRHWKNEEWYQSAIHTCLDPQKWPVISLNQKGVRLYVKKLDYQKVLNVFQMMGERKTHMTAETALCFMWRFTEFGDPDKALESLQLIPIIKQAGFELDSQAVLRHCCKLLTLDSVHDESGQRNFKILPKLLELGVKPDRDMMNVVVSNAFKTGDPQLGLDMVGYMKTRGFELDSYTYLTLLTDAVARGDRGGVDSVIQDIGSNDALRKNAYISSKIFHAHYTFSAKHLDSDTDPSEVFNSMLSIYSQLYNMTPLKDLLILPPHYRYPPGEPKPQPTPMALYIIIATYLRCQKNSGVAFRLYSRFRSLLIRGHEIIAPLAETDHTYNEFLVSLRTDPRALRYCVQIVEDMLHPLPGRDVLDWAADHPGTNAKPTTRTWTILLSAFIYNRQPLAAEKIREMMAKHDVTLNDVTWNTIINGYANAQKVEETAEAIKMMEDQGFSVDAYTMKGLRYLRDPERLRTAIEELDRRDAERNQSSQLDGRGEREQLLDQGLRRLAEKSNSNS</sequence>
<keyword evidence="4" id="KW-1185">Reference proteome</keyword>
<evidence type="ECO:0000313" key="3">
    <source>
        <dbReference type="EMBL" id="GAD95318.1"/>
    </source>
</evidence>
<dbReference type="InterPro" id="IPR002885">
    <property type="entry name" value="PPR_rpt"/>
</dbReference>
<dbReference type="eggNOG" id="ENOG502SV49">
    <property type="taxonomic scope" value="Eukaryota"/>
</dbReference>
<dbReference type="InterPro" id="IPR051114">
    <property type="entry name" value="Mito_RNA_Proc_CCM1"/>
</dbReference>
<dbReference type="OrthoDB" id="185373at2759"/>
<dbReference type="GO" id="GO:0007005">
    <property type="term" value="P:mitochondrion organization"/>
    <property type="evidence" value="ECO:0007669"/>
    <property type="project" value="TreeGrafter"/>
</dbReference>
<dbReference type="EMBL" id="BAUL01000122">
    <property type="protein sequence ID" value="GAD95318.1"/>
    <property type="molecule type" value="Genomic_DNA"/>
</dbReference>
<dbReference type="Pfam" id="PF01535">
    <property type="entry name" value="PPR"/>
    <property type="match status" value="2"/>
</dbReference>
<dbReference type="NCBIfam" id="TIGR00756">
    <property type="entry name" value="PPR"/>
    <property type="match status" value="1"/>
</dbReference>
<dbReference type="HOGENOM" id="CLU_015934_0_0_1"/>
<dbReference type="GO" id="GO:0006396">
    <property type="term" value="P:RNA processing"/>
    <property type="evidence" value="ECO:0007669"/>
    <property type="project" value="TreeGrafter"/>
</dbReference>
<dbReference type="Gene3D" id="1.25.40.10">
    <property type="entry name" value="Tetratricopeptide repeat domain"/>
    <property type="match status" value="2"/>
</dbReference>
<comment type="caution">
    <text evidence="3">The sequence shown here is derived from an EMBL/GenBank/DDBJ whole genome shotgun (WGS) entry which is preliminary data.</text>
</comment>
<dbReference type="PANTHER" id="PTHR47934">
    <property type="entry name" value="PENTATRICOPEPTIDE REPEAT-CONTAINING PROTEIN PET309, MITOCHONDRIAL"/>
    <property type="match status" value="1"/>
</dbReference>
<gene>
    <name evidence="3" type="ORF">PVAR5_3960</name>
</gene>
<dbReference type="AlphaFoldDB" id="V5FTC5"/>
<evidence type="ECO:0000256" key="1">
    <source>
        <dbReference type="PROSITE-ProRule" id="PRU00708"/>
    </source>
</evidence>
<dbReference type="InParanoid" id="V5FTC5"/>
<evidence type="ECO:0008006" key="5">
    <source>
        <dbReference type="Google" id="ProtNLM"/>
    </source>
</evidence>
<dbReference type="GO" id="GO:0005739">
    <property type="term" value="C:mitochondrion"/>
    <property type="evidence" value="ECO:0007669"/>
    <property type="project" value="TreeGrafter"/>
</dbReference>
<proteinExistence type="predicted"/>
<feature type="region of interest" description="Disordered" evidence="2">
    <location>
        <begin position="800"/>
        <end position="822"/>
    </location>
</feature>
<evidence type="ECO:0000256" key="2">
    <source>
        <dbReference type="SAM" id="MobiDB-lite"/>
    </source>
</evidence>
<dbReference type="InterPro" id="IPR011990">
    <property type="entry name" value="TPR-like_helical_dom_sf"/>
</dbReference>
<feature type="region of interest" description="Disordered" evidence="2">
    <location>
        <begin position="38"/>
        <end position="65"/>
    </location>
</feature>
<protein>
    <recommendedName>
        <fullName evidence="5">Pentatricopeptide repeat protein</fullName>
    </recommendedName>
</protein>
<evidence type="ECO:0000313" key="4">
    <source>
        <dbReference type="Proteomes" id="UP000018001"/>
    </source>
</evidence>
<feature type="compositionally biased region" description="Polar residues" evidence="2">
    <location>
        <begin position="44"/>
        <end position="53"/>
    </location>
</feature>
<accession>V5FTC5</accession>
<reference evidence="4" key="1">
    <citation type="journal article" date="2014" name="Genome Announc.">
        <title>Draft genome sequence of the formaldehyde-resistant fungus Byssochlamys spectabilis No. 5 (anamorph Paecilomyces variotii No. 5) (NBRC109023).</title>
        <authorList>
            <person name="Oka T."/>
            <person name="Ekino K."/>
            <person name="Fukuda K."/>
            <person name="Nomura Y."/>
        </authorList>
    </citation>
    <scope>NUCLEOTIDE SEQUENCE [LARGE SCALE GENOMIC DNA]</scope>
    <source>
        <strain evidence="4">No. 5 / NBRC 109023</strain>
    </source>
</reference>
<name>V5FTC5_BYSSN</name>
<dbReference type="GO" id="GO:0003729">
    <property type="term" value="F:mRNA binding"/>
    <property type="evidence" value="ECO:0007669"/>
    <property type="project" value="TreeGrafter"/>
</dbReference>
<dbReference type="Proteomes" id="UP000018001">
    <property type="component" value="Unassembled WGS sequence"/>
</dbReference>
<dbReference type="PROSITE" id="PS51375">
    <property type="entry name" value="PPR"/>
    <property type="match status" value="1"/>
</dbReference>
<organism evidence="3 4">
    <name type="scientific">Byssochlamys spectabilis (strain No. 5 / NBRC 109023)</name>
    <name type="common">Paecilomyces variotii</name>
    <dbReference type="NCBI Taxonomy" id="1356009"/>
    <lineage>
        <taxon>Eukaryota</taxon>
        <taxon>Fungi</taxon>
        <taxon>Dikarya</taxon>
        <taxon>Ascomycota</taxon>
        <taxon>Pezizomycotina</taxon>
        <taxon>Eurotiomycetes</taxon>
        <taxon>Eurotiomycetidae</taxon>
        <taxon>Eurotiales</taxon>
        <taxon>Thermoascaceae</taxon>
        <taxon>Paecilomyces</taxon>
    </lineage>
</organism>